<dbReference type="SUPFAM" id="SSF53474">
    <property type="entry name" value="alpha/beta-Hydrolases"/>
    <property type="match status" value="1"/>
</dbReference>
<protein>
    <recommendedName>
        <fullName evidence="3">DUF2974 domain-containing protein</fullName>
    </recommendedName>
</protein>
<dbReference type="EMBL" id="FOIN01000044">
    <property type="protein sequence ID" value="SET79493.1"/>
    <property type="molecule type" value="Genomic_DNA"/>
</dbReference>
<accession>A0A1I0H6W0</accession>
<dbReference type="Pfam" id="PF11187">
    <property type="entry name" value="Mbeg1-like"/>
    <property type="match status" value="1"/>
</dbReference>
<proteinExistence type="predicted"/>
<dbReference type="OrthoDB" id="9769481at2"/>
<evidence type="ECO:0008006" key="3">
    <source>
        <dbReference type="Google" id="ProtNLM"/>
    </source>
</evidence>
<dbReference type="RefSeq" id="WP_092356216.1">
    <property type="nucleotide sequence ID" value="NZ_FOIN01000044.1"/>
</dbReference>
<dbReference type="InterPro" id="IPR029058">
    <property type="entry name" value="AB_hydrolase_fold"/>
</dbReference>
<keyword evidence="2" id="KW-1185">Reference proteome</keyword>
<gene>
    <name evidence="1" type="ORF">SAMN04489758_1442</name>
</gene>
<evidence type="ECO:0000313" key="1">
    <source>
        <dbReference type="EMBL" id="SET79493.1"/>
    </source>
</evidence>
<dbReference type="Proteomes" id="UP000198558">
    <property type="component" value="Unassembled WGS sequence"/>
</dbReference>
<organism evidence="1 2">
    <name type="scientific">Thomasclavelia cocleata</name>
    <dbReference type="NCBI Taxonomy" id="69824"/>
    <lineage>
        <taxon>Bacteria</taxon>
        <taxon>Bacillati</taxon>
        <taxon>Bacillota</taxon>
        <taxon>Erysipelotrichia</taxon>
        <taxon>Erysipelotrichales</taxon>
        <taxon>Coprobacillaceae</taxon>
        <taxon>Thomasclavelia</taxon>
    </lineage>
</organism>
<dbReference type="InterPro" id="IPR024499">
    <property type="entry name" value="Mbeg1-like"/>
</dbReference>
<dbReference type="AlphaFoldDB" id="A0A1I0H6W0"/>
<reference evidence="2" key="1">
    <citation type="submission" date="2016-10" db="EMBL/GenBank/DDBJ databases">
        <authorList>
            <person name="Varghese N."/>
            <person name="Submissions S."/>
        </authorList>
    </citation>
    <scope>NUCLEOTIDE SEQUENCE [LARGE SCALE GENOMIC DNA]</scope>
    <source>
        <strain evidence="2">DSM 1551</strain>
    </source>
</reference>
<name>A0A1I0H6W0_9FIRM</name>
<evidence type="ECO:0000313" key="2">
    <source>
        <dbReference type="Proteomes" id="UP000198558"/>
    </source>
</evidence>
<sequence length="402" mass="46821">MSNIIDYVKWRGDLEMQVDPFNDIDGLILSELVYVEFNQIVPGFLEAGNRRLEDVAKDFFKLNDVEQLMNKFSFTKDAIQLLKVMAESKRYRNILLSDYINELDYQEIKQFAAITFQLPDNSIYVAFRGTDDTILGWKEDFMMTYMLPIPSQIRAKEYLKQISHKKYNRSLLYTIKNRDLKTSIFSSLKQYFNQSFNGVKIRLGGHSKGGNLAVYAACNNDERVIKRIIEIYNNDGPGFDIETLKMPEYQNIAKRIKKFVPEGCVFGIMLEYLEEMIVVKSDAKGLMQHNGFTWQIEGTRFVEIESINQDSQAMDTAFKIWLSKVDKETRKNAVDSIFNIIEAAKIEKINDFSEKTFTHLITALKELKNMDSESRNALIHFFKTLLVENNNSRKEYKKKNNS</sequence>
<dbReference type="GeneID" id="78289329"/>
<dbReference type="Gene3D" id="3.40.50.1820">
    <property type="entry name" value="alpha/beta hydrolase"/>
    <property type="match status" value="1"/>
</dbReference>